<dbReference type="Proteomes" id="UP000199060">
    <property type="component" value="Unassembled WGS sequence"/>
</dbReference>
<gene>
    <name evidence="1" type="ORF">SAMN04488104_1002123</name>
</gene>
<reference evidence="2" key="1">
    <citation type="submission" date="2016-10" db="EMBL/GenBank/DDBJ databases">
        <authorList>
            <person name="Varghese N."/>
            <person name="Submissions S."/>
        </authorList>
    </citation>
    <scope>NUCLEOTIDE SEQUENCE [LARGE SCALE GENOMIC DNA]</scope>
    <source>
        <strain evidence="2">DSM 23095</strain>
    </source>
</reference>
<keyword evidence="2" id="KW-1185">Reference proteome</keyword>
<dbReference type="InterPro" id="IPR040837">
    <property type="entry name" value="Bact_RF_family7"/>
</dbReference>
<accession>A0A1G6MYN1</accession>
<dbReference type="OrthoDB" id="4393931at2"/>
<evidence type="ECO:0000313" key="1">
    <source>
        <dbReference type="EMBL" id="SDC60307.1"/>
    </source>
</evidence>
<proteinExistence type="predicted"/>
<dbReference type="EMBL" id="FNAC01000002">
    <property type="protein sequence ID" value="SDC60307.1"/>
    <property type="molecule type" value="Genomic_DNA"/>
</dbReference>
<dbReference type="Pfam" id="PF18849">
    <property type="entry name" value="baeRF_family7"/>
    <property type="match status" value="1"/>
</dbReference>
<dbReference type="STRING" id="686796.SAMN04488104_1002123"/>
<name>A0A1G6MYN1_9BACT</name>
<protein>
    <submittedName>
        <fullName evidence="1">Uncharacterized protein</fullName>
    </submittedName>
</protein>
<evidence type="ECO:0000313" key="2">
    <source>
        <dbReference type="Proteomes" id="UP000199060"/>
    </source>
</evidence>
<organism evidence="1 2">
    <name type="scientific">Algoriphagus faecimaris</name>
    <dbReference type="NCBI Taxonomy" id="686796"/>
    <lineage>
        <taxon>Bacteria</taxon>
        <taxon>Pseudomonadati</taxon>
        <taxon>Bacteroidota</taxon>
        <taxon>Cytophagia</taxon>
        <taxon>Cytophagales</taxon>
        <taxon>Cyclobacteriaceae</taxon>
        <taxon>Algoriphagus</taxon>
    </lineage>
</organism>
<dbReference type="RefSeq" id="WP_087937742.1">
    <property type="nucleotide sequence ID" value="NZ_FNAC01000002.1"/>
</dbReference>
<dbReference type="AlphaFoldDB" id="A0A1G6MYN1"/>
<sequence>MKIFNKQDYLDHSKIESDPVVSIFLPTSRKSTDAYKEDILEFKNQIKEIKKALQNDWNMESQSIDKFLIPAENLINEFKFWQNNSDLLAIYLHNGQADVAKLPIHIEKSFHFIGQRAMTFPLIPAINGNGHFYVLLLNLDKIHLYEATRDVIQEIILDPEEVALSFTTEENLAENQAQLHGQGGVGNAGAMFHGHDGGSDEDKKVKILNYFHRMSSMLEPKLKENPLPLFLAGVDYLIPLYRQASKYGNLQDGHVSGAFSNKDQLDIHQKAWSLAGEFFSKEQQRRTEEFENKKATGLTIENDPVALIKMALIGGVETLFVDPNHDHIWGKFSAQDFQVELSDQPKKGMHCLIDSAASKVIETGGKVYLVSPEDLPKNQSLKGILRYPLS</sequence>